<reference evidence="2" key="1">
    <citation type="submission" date="2018-05" db="EMBL/GenBank/DDBJ databases">
        <title>Ignatzschineria dubaiensis sp. nov., isolated from necrotic foot tissues of dromedaries (Camelus dromedarius) and associated maggots in Dubai, United Arab Emirates.</title>
        <authorList>
            <person name="Tsang C.C."/>
            <person name="Tang J.Y.M."/>
            <person name="Fong J.Y.H."/>
            <person name="Kinne J."/>
            <person name="Lee H.H."/>
            <person name="Joseph M."/>
            <person name="Jose S."/>
            <person name="Schuster R.K."/>
            <person name="Tang Y."/>
            <person name="Sivakumar S."/>
            <person name="Chen J.H.K."/>
            <person name="Teng J.L.L."/>
            <person name="Lau S.K.P."/>
            <person name="Wernery U."/>
            <person name="Woo P.C.Y."/>
        </authorList>
    </citation>
    <scope>NUCLEOTIDE SEQUENCE [LARGE SCALE GENOMIC DNA]</scope>
    <source>
        <strain evidence="2">KCTC 22644</strain>
    </source>
</reference>
<dbReference type="InterPro" id="IPR025354">
    <property type="entry name" value="DUF4258"/>
</dbReference>
<dbReference type="OrthoDB" id="5540949at2"/>
<dbReference type="EMBL" id="QEWQ01000004">
    <property type="protein sequence ID" value="PWD80769.1"/>
    <property type="molecule type" value="Genomic_DNA"/>
</dbReference>
<dbReference type="RefSeq" id="WP_109189425.1">
    <property type="nucleotide sequence ID" value="NZ_BMYA01000002.1"/>
</dbReference>
<dbReference type="AlphaFoldDB" id="A0A2U2ADZ2"/>
<comment type="caution">
    <text evidence="1">The sequence shown here is derived from an EMBL/GenBank/DDBJ whole genome shotgun (WGS) entry which is preliminary data.</text>
</comment>
<evidence type="ECO:0008006" key="3">
    <source>
        <dbReference type="Google" id="ProtNLM"/>
    </source>
</evidence>
<protein>
    <recommendedName>
        <fullName evidence="3">DUF4258 domain-containing protein</fullName>
    </recommendedName>
</protein>
<keyword evidence="2" id="KW-1185">Reference proteome</keyword>
<accession>A0A2U2ADZ2</accession>
<proteinExistence type="predicted"/>
<organism evidence="1 2">
    <name type="scientific">Ignatzschineria ureiclastica</name>
    <dbReference type="NCBI Taxonomy" id="472582"/>
    <lineage>
        <taxon>Bacteria</taxon>
        <taxon>Pseudomonadati</taxon>
        <taxon>Pseudomonadota</taxon>
        <taxon>Gammaproteobacteria</taxon>
        <taxon>Cardiobacteriales</taxon>
        <taxon>Ignatzschineriaceae</taxon>
        <taxon>Ignatzschineria</taxon>
    </lineage>
</organism>
<dbReference type="Pfam" id="PF14076">
    <property type="entry name" value="DUF4258"/>
    <property type="match status" value="1"/>
</dbReference>
<sequence length="86" mass="10317">MQLSRHIDQRMNQRGITKEMVELTLEYGEIENDRWVLNRKRVETMIELLEKQLRTARKLRDKGGIVVVAEDNTLVTTYDYDSKDRY</sequence>
<evidence type="ECO:0000313" key="2">
    <source>
        <dbReference type="Proteomes" id="UP000245020"/>
    </source>
</evidence>
<evidence type="ECO:0000313" key="1">
    <source>
        <dbReference type="EMBL" id="PWD80769.1"/>
    </source>
</evidence>
<dbReference type="Proteomes" id="UP000245020">
    <property type="component" value="Unassembled WGS sequence"/>
</dbReference>
<name>A0A2U2ADZ2_9GAMM</name>
<gene>
    <name evidence="1" type="ORF">DC083_06570</name>
</gene>